<evidence type="ECO:0000313" key="2">
    <source>
        <dbReference type="Proteomes" id="UP000789920"/>
    </source>
</evidence>
<sequence length="185" mass="21440">GWQYLHSGLLEKNVVDSIFTYTLLEDENLYHVEMLKTKHERGVFKHDKYVVNKFKEIISTDEFENISLFVIHLTDVDEAGHYYEFNSEKYYEQLEKMDKQIGEILSVLYGKGWLKDCLLVLTTDHGGVGTTHGKDSDLERNVFIIMMGPGIKKNSMFGDNLTRNLDCTSIILHALQCNISRYFDS</sequence>
<organism evidence="1 2">
    <name type="scientific">Racocetra persica</name>
    <dbReference type="NCBI Taxonomy" id="160502"/>
    <lineage>
        <taxon>Eukaryota</taxon>
        <taxon>Fungi</taxon>
        <taxon>Fungi incertae sedis</taxon>
        <taxon>Mucoromycota</taxon>
        <taxon>Glomeromycotina</taxon>
        <taxon>Glomeromycetes</taxon>
        <taxon>Diversisporales</taxon>
        <taxon>Gigasporaceae</taxon>
        <taxon>Racocetra</taxon>
    </lineage>
</organism>
<gene>
    <name evidence="1" type="ORF">RPERSI_LOCUS17718</name>
</gene>
<proteinExistence type="predicted"/>
<keyword evidence="2" id="KW-1185">Reference proteome</keyword>
<dbReference type="Proteomes" id="UP000789920">
    <property type="component" value="Unassembled WGS sequence"/>
</dbReference>
<accession>A0ACA9R8I6</accession>
<protein>
    <submittedName>
        <fullName evidence="1">14497_t:CDS:1</fullName>
    </submittedName>
</protein>
<name>A0ACA9R8I6_9GLOM</name>
<reference evidence="1" key="1">
    <citation type="submission" date="2021-06" db="EMBL/GenBank/DDBJ databases">
        <authorList>
            <person name="Kallberg Y."/>
            <person name="Tangrot J."/>
            <person name="Rosling A."/>
        </authorList>
    </citation>
    <scope>NUCLEOTIDE SEQUENCE</scope>
    <source>
        <strain evidence="1">MA461A</strain>
    </source>
</reference>
<dbReference type="EMBL" id="CAJVQC010045784">
    <property type="protein sequence ID" value="CAG8781917.1"/>
    <property type="molecule type" value="Genomic_DNA"/>
</dbReference>
<feature type="non-terminal residue" evidence="1">
    <location>
        <position position="1"/>
    </location>
</feature>
<evidence type="ECO:0000313" key="1">
    <source>
        <dbReference type="EMBL" id="CAG8781917.1"/>
    </source>
</evidence>
<comment type="caution">
    <text evidence="1">The sequence shown here is derived from an EMBL/GenBank/DDBJ whole genome shotgun (WGS) entry which is preliminary data.</text>
</comment>